<gene>
    <name evidence="2" type="ORF">BDK92_7428</name>
</gene>
<reference evidence="2 3" key="1">
    <citation type="submission" date="2018-10" db="EMBL/GenBank/DDBJ databases">
        <title>Sequencing the genomes of 1000 actinobacteria strains.</title>
        <authorList>
            <person name="Klenk H.-P."/>
        </authorList>
    </citation>
    <scope>NUCLEOTIDE SEQUENCE [LARGE SCALE GENOMIC DNA]</scope>
    <source>
        <strain evidence="2 3">DSM 45175</strain>
    </source>
</reference>
<evidence type="ECO:0000256" key="1">
    <source>
        <dbReference type="SAM" id="SignalP"/>
    </source>
</evidence>
<accession>A0A495JXL4</accession>
<evidence type="ECO:0000313" key="3">
    <source>
        <dbReference type="Proteomes" id="UP000277671"/>
    </source>
</evidence>
<dbReference type="Pfam" id="PF03995">
    <property type="entry name" value="Inhibitor_I36"/>
    <property type="match status" value="1"/>
</dbReference>
<comment type="caution">
    <text evidence="2">The sequence shown here is derived from an EMBL/GenBank/DDBJ whole genome shotgun (WGS) entry which is preliminary data.</text>
</comment>
<organism evidence="2 3">
    <name type="scientific">Micromonospora pisi</name>
    <dbReference type="NCBI Taxonomy" id="589240"/>
    <lineage>
        <taxon>Bacteria</taxon>
        <taxon>Bacillati</taxon>
        <taxon>Actinomycetota</taxon>
        <taxon>Actinomycetes</taxon>
        <taxon>Micromonosporales</taxon>
        <taxon>Micromonosporaceae</taxon>
        <taxon>Micromonospora</taxon>
    </lineage>
</organism>
<feature type="chain" id="PRO_5019863604" evidence="1">
    <location>
        <begin position="29"/>
        <end position="125"/>
    </location>
</feature>
<keyword evidence="1" id="KW-0732">Signal</keyword>
<sequence length="125" mass="13471">MIKMFKAMVIGLTVVAASLLVAPSSASASLSQCASGQFCAWSNDSFSGDFWGWYVNDSNWGNEGMADDAESLFNDAVSSSSVPDNVMVYLHADWAGYDICVNPGETYDAGMDDNDYSSHQWVHGC</sequence>
<dbReference type="EMBL" id="RBKT01000001">
    <property type="protein sequence ID" value="RKR92939.1"/>
    <property type="molecule type" value="Genomic_DNA"/>
</dbReference>
<name>A0A495JXL4_9ACTN</name>
<proteinExistence type="predicted"/>
<dbReference type="Gene3D" id="2.60.20.10">
    <property type="entry name" value="Crystallins"/>
    <property type="match status" value="1"/>
</dbReference>
<dbReference type="OrthoDB" id="4283316at2"/>
<dbReference type="Proteomes" id="UP000277671">
    <property type="component" value="Unassembled WGS sequence"/>
</dbReference>
<keyword evidence="3" id="KW-1185">Reference proteome</keyword>
<protein>
    <submittedName>
        <fullName evidence="2">Peptidase inhibitor family I36</fullName>
    </submittedName>
</protein>
<feature type="signal peptide" evidence="1">
    <location>
        <begin position="1"/>
        <end position="28"/>
    </location>
</feature>
<evidence type="ECO:0000313" key="2">
    <source>
        <dbReference type="EMBL" id="RKR92939.1"/>
    </source>
</evidence>
<dbReference type="AlphaFoldDB" id="A0A495JXL4"/>
<dbReference type="RefSeq" id="WP_121160911.1">
    <property type="nucleotide sequence ID" value="NZ_RBKT01000001.1"/>
</dbReference>